<keyword evidence="2" id="KW-0732">Signal</keyword>
<dbReference type="InterPro" id="IPR035669">
    <property type="entry name" value="SGNH_plant_lipase-like"/>
</dbReference>
<comment type="similarity">
    <text evidence="1">Belongs to the 'GDSL' lipolytic enzyme family.</text>
</comment>
<dbReference type="AlphaFoldDB" id="A0A2P6Q4L4"/>
<dbReference type="GO" id="GO:0050285">
    <property type="term" value="F:sinapine esterase activity"/>
    <property type="evidence" value="ECO:0007669"/>
    <property type="project" value="UniProtKB-EC"/>
</dbReference>
<dbReference type="Pfam" id="PF00657">
    <property type="entry name" value="Lipase_GDSL"/>
    <property type="match status" value="1"/>
</dbReference>
<evidence type="ECO:0000256" key="2">
    <source>
        <dbReference type="ARBA" id="ARBA00022729"/>
    </source>
</evidence>
<dbReference type="InterPro" id="IPR001087">
    <property type="entry name" value="GDSL"/>
</dbReference>
<name>A0A2P6Q4L4_ROSCH</name>
<keyword evidence="5" id="KW-1133">Transmembrane helix</keyword>
<dbReference type="PANTHER" id="PTHR22835:SF683">
    <property type="entry name" value="OS05G0506800 PROTEIN"/>
    <property type="match status" value="1"/>
</dbReference>
<dbReference type="InterPro" id="IPR036514">
    <property type="entry name" value="SGNH_hydro_sf"/>
</dbReference>
<protein>
    <submittedName>
        <fullName evidence="6">Putative sinapine esterase</fullName>
        <ecNumber evidence="6">3.1.1.49</ecNumber>
    </submittedName>
</protein>
<evidence type="ECO:0000256" key="5">
    <source>
        <dbReference type="SAM" id="Phobius"/>
    </source>
</evidence>
<evidence type="ECO:0000313" key="7">
    <source>
        <dbReference type="Proteomes" id="UP000238479"/>
    </source>
</evidence>
<dbReference type="Proteomes" id="UP000238479">
    <property type="component" value="Chromosome 5"/>
</dbReference>
<dbReference type="PANTHER" id="PTHR22835">
    <property type="entry name" value="ZINC FINGER FYVE DOMAIN CONTAINING PROTEIN"/>
    <property type="match status" value="1"/>
</dbReference>
<keyword evidence="5" id="KW-0812">Transmembrane</keyword>
<dbReference type="EC" id="3.1.1.49" evidence="6"/>
<gene>
    <name evidence="6" type="ORF">RchiOBHm_Chr5g0010201</name>
</gene>
<feature type="transmembrane region" description="Helical" evidence="5">
    <location>
        <begin position="12"/>
        <end position="34"/>
    </location>
</feature>
<evidence type="ECO:0000256" key="4">
    <source>
        <dbReference type="ARBA" id="ARBA00023180"/>
    </source>
</evidence>
<keyword evidence="5" id="KW-0472">Membrane</keyword>
<keyword evidence="7" id="KW-1185">Reference proteome</keyword>
<keyword evidence="3 6" id="KW-0378">Hydrolase</keyword>
<dbReference type="SUPFAM" id="SSF52266">
    <property type="entry name" value="SGNH hydrolase"/>
    <property type="match status" value="1"/>
</dbReference>
<accession>A0A2P6Q4L4</accession>
<sequence length="370" mass="40919">MGSSSSPYLINFLLILPLIIIPKALGCYSAIFSFGDSITDTGNLYISSKNSSFHFFFPPYGETYFHRPTGRCSDGRLIIDFIAEYLGLPHVRPYLELKSNASAQNFKGAVNFAMVGATALDAAFLAAMGDHNDYTNSSLGTQLDWFKEMLPSLCNTSSNCKKLLSSSLVLVGEIGGNDYNDALLAGKSIEQVQTYVPLVIEEISTTIKELIELGAMTLMVPGNFPIGCLPIYLTKFRTSDEKQYDSSTGCLNWLNKFAEYHNDQLQIELSQVQRLHPNVNIIYVDYYNAVMHFYHSPDQFGFIGGTVEACCGGGGPYNYNSSAQCGSLEASACENPSQFINWDGIHFTEAAYRWIAKGLLRGKLIQHSQY</sequence>
<evidence type="ECO:0000256" key="1">
    <source>
        <dbReference type="ARBA" id="ARBA00008668"/>
    </source>
</evidence>
<evidence type="ECO:0000313" key="6">
    <source>
        <dbReference type="EMBL" id="PRQ29099.1"/>
    </source>
</evidence>
<dbReference type="Gene3D" id="3.40.50.1110">
    <property type="entry name" value="SGNH hydrolase"/>
    <property type="match status" value="1"/>
</dbReference>
<proteinExistence type="inferred from homology"/>
<dbReference type="EMBL" id="PDCK01000043">
    <property type="protein sequence ID" value="PRQ29099.1"/>
    <property type="molecule type" value="Genomic_DNA"/>
</dbReference>
<keyword evidence="4" id="KW-0325">Glycoprotein</keyword>
<organism evidence="6 7">
    <name type="scientific">Rosa chinensis</name>
    <name type="common">China rose</name>
    <dbReference type="NCBI Taxonomy" id="74649"/>
    <lineage>
        <taxon>Eukaryota</taxon>
        <taxon>Viridiplantae</taxon>
        <taxon>Streptophyta</taxon>
        <taxon>Embryophyta</taxon>
        <taxon>Tracheophyta</taxon>
        <taxon>Spermatophyta</taxon>
        <taxon>Magnoliopsida</taxon>
        <taxon>eudicotyledons</taxon>
        <taxon>Gunneridae</taxon>
        <taxon>Pentapetalae</taxon>
        <taxon>rosids</taxon>
        <taxon>fabids</taxon>
        <taxon>Rosales</taxon>
        <taxon>Rosaceae</taxon>
        <taxon>Rosoideae</taxon>
        <taxon>Rosoideae incertae sedis</taxon>
        <taxon>Rosa</taxon>
    </lineage>
</organism>
<reference evidence="6 7" key="1">
    <citation type="journal article" date="2018" name="Nat. Genet.">
        <title>The Rosa genome provides new insights in the design of modern roses.</title>
        <authorList>
            <person name="Bendahmane M."/>
        </authorList>
    </citation>
    <scope>NUCLEOTIDE SEQUENCE [LARGE SCALE GENOMIC DNA]</scope>
    <source>
        <strain evidence="7">cv. Old Blush</strain>
    </source>
</reference>
<evidence type="ECO:0000256" key="3">
    <source>
        <dbReference type="ARBA" id="ARBA00022801"/>
    </source>
</evidence>
<dbReference type="CDD" id="cd01837">
    <property type="entry name" value="SGNH_plant_lipase_like"/>
    <property type="match status" value="1"/>
</dbReference>
<dbReference type="Gramene" id="PRQ29099">
    <property type="protein sequence ID" value="PRQ29099"/>
    <property type="gene ID" value="RchiOBHm_Chr5g0010201"/>
</dbReference>
<dbReference type="OMA" id="EASACEN"/>
<dbReference type="OrthoDB" id="1600564at2759"/>
<comment type="caution">
    <text evidence="6">The sequence shown here is derived from an EMBL/GenBank/DDBJ whole genome shotgun (WGS) entry which is preliminary data.</text>
</comment>